<protein>
    <submittedName>
        <fullName evidence="1">Uncharacterized protein</fullName>
    </submittedName>
</protein>
<dbReference type="Proteomes" id="UP001176961">
    <property type="component" value="Unassembled WGS sequence"/>
</dbReference>
<gene>
    <name evidence="1" type="ORF">CYNAS_LOCUS13005</name>
</gene>
<reference evidence="1" key="1">
    <citation type="submission" date="2023-07" db="EMBL/GenBank/DDBJ databases">
        <authorList>
            <consortium name="CYATHOMIX"/>
        </authorList>
    </citation>
    <scope>NUCLEOTIDE SEQUENCE</scope>
    <source>
        <strain evidence="1">N/A</strain>
    </source>
</reference>
<dbReference type="AlphaFoldDB" id="A0AA36GZ92"/>
<sequence length="156" mass="17690">MDAKYKEKDSITLPNNRRTLTSHLALHSQACSTPPASTMVVFLTNFILDAFGLFADELLLSAAECARQANSYWHTLGENDQQRTKRFDSMVQARFTWNGNIRSALARALGDLRAYSFKPEKNELVPSSKKRTCTVAVATDPVQVRDEYKEYEHETL</sequence>
<name>A0AA36GZ92_CYLNA</name>
<proteinExistence type="predicted"/>
<dbReference type="EMBL" id="CATQJL010000305">
    <property type="protein sequence ID" value="CAJ0601022.1"/>
    <property type="molecule type" value="Genomic_DNA"/>
</dbReference>
<evidence type="ECO:0000313" key="1">
    <source>
        <dbReference type="EMBL" id="CAJ0601022.1"/>
    </source>
</evidence>
<accession>A0AA36GZ92</accession>
<keyword evidence="2" id="KW-1185">Reference proteome</keyword>
<evidence type="ECO:0000313" key="2">
    <source>
        <dbReference type="Proteomes" id="UP001176961"/>
    </source>
</evidence>
<comment type="caution">
    <text evidence="1">The sequence shown here is derived from an EMBL/GenBank/DDBJ whole genome shotgun (WGS) entry which is preliminary data.</text>
</comment>
<organism evidence="1 2">
    <name type="scientific">Cylicocyclus nassatus</name>
    <name type="common">Nematode worm</name>
    <dbReference type="NCBI Taxonomy" id="53992"/>
    <lineage>
        <taxon>Eukaryota</taxon>
        <taxon>Metazoa</taxon>
        <taxon>Ecdysozoa</taxon>
        <taxon>Nematoda</taxon>
        <taxon>Chromadorea</taxon>
        <taxon>Rhabditida</taxon>
        <taxon>Rhabditina</taxon>
        <taxon>Rhabditomorpha</taxon>
        <taxon>Strongyloidea</taxon>
        <taxon>Strongylidae</taxon>
        <taxon>Cylicocyclus</taxon>
    </lineage>
</organism>